<keyword evidence="5 10" id="KW-0375">Hydrogen ion transport</keyword>
<keyword evidence="4 10" id="KW-0813">Transport</keyword>
<feature type="domain" description="ATP synthase F1 complex delta/epsilon subunit N-terminal" evidence="12">
    <location>
        <begin position="4"/>
        <end position="83"/>
    </location>
</feature>
<dbReference type="SUPFAM" id="SSF51344">
    <property type="entry name" value="Epsilon subunit of F1F0-ATP synthase N-terminal domain"/>
    <property type="match status" value="1"/>
</dbReference>
<keyword evidence="14" id="KW-1185">Reference proteome</keyword>
<comment type="subcellular location">
    <subcellularLocation>
        <location evidence="10">Cell membrane</location>
        <topology evidence="10">Peripheral membrane protein</topology>
    </subcellularLocation>
    <subcellularLocation>
        <location evidence="2">Endomembrane system</location>
        <topology evidence="2">Peripheral membrane protein</topology>
    </subcellularLocation>
</comment>
<proteinExistence type="inferred from homology"/>
<dbReference type="CDD" id="cd12152">
    <property type="entry name" value="F1-ATPase_delta"/>
    <property type="match status" value="1"/>
</dbReference>
<dbReference type="GO" id="GO:0005886">
    <property type="term" value="C:plasma membrane"/>
    <property type="evidence" value="ECO:0007669"/>
    <property type="project" value="UniProtKB-SubCell"/>
</dbReference>
<keyword evidence="6 10" id="KW-0406">Ion transport</keyword>
<dbReference type="Pfam" id="PF02823">
    <property type="entry name" value="ATP-synt_DE_N"/>
    <property type="match status" value="1"/>
</dbReference>
<evidence type="ECO:0000256" key="6">
    <source>
        <dbReference type="ARBA" id="ARBA00023065"/>
    </source>
</evidence>
<dbReference type="NCBIfam" id="TIGR01216">
    <property type="entry name" value="ATP_synt_epsi"/>
    <property type="match status" value="1"/>
</dbReference>
<gene>
    <name evidence="10" type="primary">atpC</name>
    <name evidence="13" type="ORF">SAMN05192565_12331</name>
</gene>
<comment type="similarity">
    <text evidence="3 10 11">Belongs to the ATPase epsilon chain family.</text>
</comment>
<dbReference type="PANTHER" id="PTHR13822">
    <property type="entry name" value="ATP SYNTHASE DELTA/EPSILON CHAIN"/>
    <property type="match status" value="1"/>
</dbReference>
<sequence>MATFQFDFVGPERTVYSGPIEAVQLPGVDGEMTVLPGHAPVLTALKVGVIVINEAGHAGKRVLVRGGFADIGPTSVTVIAERATAFEEITPESLDRDIAAVELLRDATTDFAKKDELNGQIVQLQDAKVALAL</sequence>
<dbReference type="InterPro" id="IPR001469">
    <property type="entry name" value="ATP_synth_F1_dsu/esu"/>
</dbReference>
<evidence type="ECO:0000256" key="3">
    <source>
        <dbReference type="ARBA" id="ARBA00005712"/>
    </source>
</evidence>
<evidence type="ECO:0000259" key="12">
    <source>
        <dbReference type="Pfam" id="PF02823"/>
    </source>
</evidence>
<evidence type="ECO:0000256" key="11">
    <source>
        <dbReference type="RuleBase" id="RU003656"/>
    </source>
</evidence>
<accession>A0A1I2WHA6</accession>
<evidence type="ECO:0000256" key="7">
    <source>
        <dbReference type="ARBA" id="ARBA00023136"/>
    </source>
</evidence>
<dbReference type="InterPro" id="IPR020546">
    <property type="entry name" value="ATP_synth_F1_dsu/esu_N"/>
</dbReference>
<dbReference type="NCBIfam" id="NF011323">
    <property type="entry name" value="PRK14736.1"/>
    <property type="match status" value="1"/>
</dbReference>
<dbReference type="Gene3D" id="2.60.15.10">
    <property type="entry name" value="F0F1 ATP synthase delta/epsilon subunit, N-terminal"/>
    <property type="match status" value="1"/>
</dbReference>
<evidence type="ECO:0000256" key="2">
    <source>
        <dbReference type="ARBA" id="ARBA00004184"/>
    </source>
</evidence>
<keyword evidence="8 10" id="KW-0139">CF(1)</keyword>
<dbReference type="GO" id="GO:0012505">
    <property type="term" value="C:endomembrane system"/>
    <property type="evidence" value="ECO:0007669"/>
    <property type="project" value="UniProtKB-SubCell"/>
</dbReference>
<keyword evidence="10" id="KW-1003">Cell membrane</keyword>
<keyword evidence="7 10" id="KW-0472">Membrane</keyword>
<evidence type="ECO:0000256" key="5">
    <source>
        <dbReference type="ARBA" id="ARBA00022781"/>
    </source>
</evidence>
<name>A0A1I2WHA6_9HYPH</name>
<dbReference type="GO" id="GO:0045259">
    <property type="term" value="C:proton-transporting ATP synthase complex"/>
    <property type="evidence" value="ECO:0007669"/>
    <property type="project" value="UniProtKB-KW"/>
</dbReference>
<evidence type="ECO:0000256" key="8">
    <source>
        <dbReference type="ARBA" id="ARBA00023196"/>
    </source>
</evidence>
<organism evidence="13 14">
    <name type="scientific">Methylobacterium gossipiicola</name>
    <dbReference type="NCBI Taxonomy" id="582675"/>
    <lineage>
        <taxon>Bacteria</taxon>
        <taxon>Pseudomonadati</taxon>
        <taxon>Pseudomonadota</taxon>
        <taxon>Alphaproteobacteria</taxon>
        <taxon>Hyphomicrobiales</taxon>
        <taxon>Methylobacteriaceae</taxon>
        <taxon>Methylobacterium</taxon>
    </lineage>
</organism>
<dbReference type="OrthoDB" id="9799969at2"/>
<dbReference type="GO" id="GO:0046933">
    <property type="term" value="F:proton-transporting ATP synthase activity, rotational mechanism"/>
    <property type="evidence" value="ECO:0007669"/>
    <property type="project" value="UniProtKB-UniRule"/>
</dbReference>
<dbReference type="EMBL" id="FOPM01000023">
    <property type="protein sequence ID" value="SFH00713.1"/>
    <property type="molecule type" value="Genomic_DNA"/>
</dbReference>
<dbReference type="STRING" id="582675.SAMN05192565_12331"/>
<evidence type="ECO:0000256" key="10">
    <source>
        <dbReference type="HAMAP-Rule" id="MF_00530"/>
    </source>
</evidence>
<dbReference type="HAMAP" id="MF_00530">
    <property type="entry name" value="ATP_synth_epsil_bac"/>
    <property type="match status" value="1"/>
</dbReference>
<protein>
    <recommendedName>
        <fullName evidence="10">ATP synthase epsilon chain</fullName>
    </recommendedName>
    <alternativeName>
        <fullName evidence="10">ATP synthase F1 sector epsilon subunit</fullName>
    </alternativeName>
    <alternativeName>
        <fullName evidence="10">F-ATPase epsilon subunit</fullName>
    </alternativeName>
</protein>
<dbReference type="PANTHER" id="PTHR13822:SF10">
    <property type="entry name" value="ATP SYNTHASE EPSILON CHAIN, CHLOROPLASTIC"/>
    <property type="match status" value="1"/>
</dbReference>
<keyword evidence="9 10" id="KW-0066">ATP synthesis</keyword>
<evidence type="ECO:0000256" key="9">
    <source>
        <dbReference type="ARBA" id="ARBA00023310"/>
    </source>
</evidence>
<dbReference type="Proteomes" id="UP000199229">
    <property type="component" value="Unassembled WGS sequence"/>
</dbReference>
<dbReference type="RefSeq" id="WP_091974268.1">
    <property type="nucleotide sequence ID" value="NZ_FOPM01000023.1"/>
</dbReference>
<evidence type="ECO:0000313" key="13">
    <source>
        <dbReference type="EMBL" id="SFH00713.1"/>
    </source>
</evidence>
<evidence type="ECO:0000256" key="4">
    <source>
        <dbReference type="ARBA" id="ARBA00022448"/>
    </source>
</evidence>
<evidence type="ECO:0000256" key="1">
    <source>
        <dbReference type="ARBA" id="ARBA00003543"/>
    </source>
</evidence>
<evidence type="ECO:0000313" key="14">
    <source>
        <dbReference type="Proteomes" id="UP000199229"/>
    </source>
</evidence>
<comment type="function">
    <text evidence="1 10">Produces ATP from ADP in the presence of a proton gradient across the membrane.</text>
</comment>
<dbReference type="GO" id="GO:0005524">
    <property type="term" value="F:ATP binding"/>
    <property type="evidence" value="ECO:0007669"/>
    <property type="project" value="UniProtKB-UniRule"/>
</dbReference>
<dbReference type="AlphaFoldDB" id="A0A1I2WHA6"/>
<comment type="subunit">
    <text evidence="10 11">F-type ATPases have 2 components, CF(1) - the catalytic core - and CF(0) - the membrane proton channel. CF(1) has five subunits: alpha(3), beta(3), gamma(1), delta(1), epsilon(1). CF(0) has three main subunits: a, b and c.</text>
</comment>
<reference evidence="14" key="1">
    <citation type="submission" date="2016-10" db="EMBL/GenBank/DDBJ databases">
        <authorList>
            <person name="Varghese N."/>
            <person name="Submissions S."/>
        </authorList>
    </citation>
    <scope>NUCLEOTIDE SEQUENCE [LARGE SCALE GENOMIC DNA]</scope>
    <source>
        <strain evidence="14">Gh-105</strain>
    </source>
</reference>
<dbReference type="InterPro" id="IPR036771">
    <property type="entry name" value="ATPsynth_dsu/esu_N"/>
</dbReference>